<evidence type="ECO:0000256" key="4">
    <source>
        <dbReference type="ARBA" id="ARBA00022679"/>
    </source>
</evidence>
<dbReference type="GO" id="GO:0071970">
    <property type="term" value="P:fungal-type cell wall (1-&gt;3)-beta-D-glucan biosynthetic process"/>
    <property type="evidence" value="ECO:0007669"/>
    <property type="project" value="TreeGrafter"/>
</dbReference>
<dbReference type="AlphaFoldDB" id="A0A517LJQ9"/>
<name>A0A517LJQ9_9PEZI</name>
<dbReference type="Pfam" id="PF03198">
    <property type="entry name" value="Glyco_hydro_72"/>
    <property type="match status" value="1"/>
</dbReference>
<dbReference type="STRING" id="50376.A0A517LJQ9"/>
<dbReference type="InterPro" id="IPR017853">
    <property type="entry name" value="GH"/>
</dbReference>
<evidence type="ECO:0000256" key="10">
    <source>
        <dbReference type="SAM" id="MobiDB-lite"/>
    </source>
</evidence>
<evidence type="ECO:0000256" key="2">
    <source>
        <dbReference type="ARBA" id="ARBA00007528"/>
    </source>
</evidence>
<feature type="compositionally biased region" description="Low complexity" evidence="10">
    <location>
        <begin position="392"/>
        <end position="422"/>
    </location>
</feature>
<keyword evidence="4 9" id="KW-0808">Transferase</keyword>
<comment type="subcellular location">
    <subcellularLocation>
        <location evidence="1 9">Cell membrane</location>
        <topology evidence="1 9">Lipid-anchor</topology>
        <topology evidence="1 9">GPI-anchor</topology>
    </subcellularLocation>
</comment>
<keyword evidence="7" id="KW-0325">Glycoprotein</keyword>
<keyword evidence="13" id="KW-1185">Reference proteome</keyword>
<dbReference type="EMBL" id="CP042198">
    <property type="protein sequence ID" value="QDS75880.1"/>
    <property type="molecule type" value="Genomic_DNA"/>
</dbReference>
<dbReference type="InterPro" id="IPR004886">
    <property type="entry name" value="Glucanosyltransferase"/>
</dbReference>
<organism evidence="12 13">
    <name type="scientific">Venturia effusa</name>
    <dbReference type="NCBI Taxonomy" id="50376"/>
    <lineage>
        <taxon>Eukaryota</taxon>
        <taxon>Fungi</taxon>
        <taxon>Dikarya</taxon>
        <taxon>Ascomycota</taxon>
        <taxon>Pezizomycotina</taxon>
        <taxon>Dothideomycetes</taxon>
        <taxon>Pleosporomycetidae</taxon>
        <taxon>Venturiales</taxon>
        <taxon>Venturiaceae</taxon>
        <taxon>Venturia</taxon>
    </lineage>
</organism>
<evidence type="ECO:0000313" key="13">
    <source>
        <dbReference type="Proteomes" id="UP000316270"/>
    </source>
</evidence>
<keyword evidence="11" id="KW-0812">Transmembrane</keyword>
<feature type="region of interest" description="Disordered" evidence="10">
    <location>
        <begin position="331"/>
        <end position="358"/>
    </location>
</feature>
<evidence type="ECO:0000256" key="1">
    <source>
        <dbReference type="ARBA" id="ARBA00004609"/>
    </source>
</evidence>
<keyword evidence="11" id="KW-1133">Transmembrane helix</keyword>
<evidence type="ECO:0000313" key="12">
    <source>
        <dbReference type="EMBL" id="QDS75880.1"/>
    </source>
</evidence>
<dbReference type="Proteomes" id="UP000316270">
    <property type="component" value="Chromosome 14"/>
</dbReference>
<dbReference type="GO" id="GO:0042124">
    <property type="term" value="F:1,3-beta-glucanosyltransferase activity"/>
    <property type="evidence" value="ECO:0007669"/>
    <property type="project" value="TreeGrafter"/>
</dbReference>
<dbReference type="GO" id="GO:0005886">
    <property type="term" value="C:plasma membrane"/>
    <property type="evidence" value="ECO:0007669"/>
    <property type="project" value="UniProtKB-SubCell"/>
</dbReference>
<sequence length="459" mass="48660">MKACSALVATCALFSSAIAGTVSRRADTISNSNTPPVSVKGNAFFTSKGRFYIRGVDYQPGGSSALKDPIADVDGCTRDVAKFKELGINTIRVYSVDNSADHDACMKLLADAGIYLALDVNTPYYSLNRKDNASIAMSYNAVYLQSVFATIELFAKYDNTLLFYSANEVINDDSTTFAAPYIKAVTRDMKAYMVARNLRTIPVGYSAADVESNRYQIATYLNCGPDAARSDFFAFNDYSWCDPSSYTISGWDQKVATYSNYSLPLFLSEFGCNKNTREFNEVTALYGPDMTPVYSGGLVYEYSQEEADYGLVDINGNEVSERPDFTALKTAYSKTPNPTGDGGYKSSGSPSTCPPKSNIWEVEDSTILPNIPSGATKYMTSGAGAGPGNKGTTGSQTAGGASTGWSVTSASTTQSGSASSSSSKAAAANVKVPEMSLAPFIVVAVAGLSGLIGGAGFLL</sequence>
<feature type="signal peptide" evidence="9">
    <location>
        <begin position="1"/>
        <end position="19"/>
    </location>
</feature>
<feature type="compositionally biased region" description="Polar residues" evidence="10">
    <location>
        <begin position="346"/>
        <end position="355"/>
    </location>
</feature>
<keyword evidence="3 9" id="KW-0336">GPI-anchor</keyword>
<dbReference type="PANTHER" id="PTHR31468:SF5">
    <property type="entry name" value="1,3-BETA-GLUCANOSYLTRANSFERASE GAS5"/>
    <property type="match status" value="1"/>
</dbReference>
<comment type="function">
    <text evidence="9">Splits internally a 1,3-beta-glucan molecule and transfers the newly generated reducing end (the donor) to the non-reducing end of another 1,3-beta-glucan molecule (the acceptor) forming a 1,3-beta linkage, resulting in the elongation of 1,3-beta-glucan chains in the cell wall.</text>
</comment>
<keyword evidence="8 9" id="KW-0449">Lipoprotein</keyword>
<evidence type="ECO:0000256" key="7">
    <source>
        <dbReference type="ARBA" id="ARBA00023180"/>
    </source>
</evidence>
<evidence type="ECO:0000256" key="9">
    <source>
        <dbReference type="RuleBase" id="RU361209"/>
    </source>
</evidence>
<dbReference type="OrthoDB" id="421038at2759"/>
<feature type="transmembrane region" description="Helical" evidence="11">
    <location>
        <begin position="437"/>
        <end position="458"/>
    </location>
</feature>
<keyword evidence="6 9" id="KW-0472">Membrane</keyword>
<evidence type="ECO:0000256" key="8">
    <source>
        <dbReference type="ARBA" id="ARBA00023288"/>
    </source>
</evidence>
<dbReference type="Gene3D" id="3.20.20.80">
    <property type="entry name" value="Glycosidases"/>
    <property type="match status" value="1"/>
</dbReference>
<dbReference type="EC" id="2.4.1.-" evidence="9"/>
<accession>A0A517LJQ9</accession>
<comment type="similarity">
    <text evidence="2 9">Belongs to the glycosyl hydrolase 72 family.</text>
</comment>
<dbReference type="GO" id="GO:0098552">
    <property type="term" value="C:side of membrane"/>
    <property type="evidence" value="ECO:0007669"/>
    <property type="project" value="UniProtKB-KW"/>
</dbReference>
<proteinExistence type="inferred from homology"/>
<dbReference type="PANTHER" id="PTHR31468">
    <property type="entry name" value="1,3-BETA-GLUCANOSYLTRANSFERASE GAS1"/>
    <property type="match status" value="1"/>
</dbReference>
<evidence type="ECO:0000256" key="3">
    <source>
        <dbReference type="ARBA" id="ARBA00022622"/>
    </source>
</evidence>
<keyword evidence="5 9" id="KW-0732">Signal</keyword>
<feature type="region of interest" description="Disordered" evidence="10">
    <location>
        <begin position="378"/>
        <end position="422"/>
    </location>
</feature>
<evidence type="ECO:0000256" key="11">
    <source>
        <dbReference type="SAM" id="Phobius"/>
    </source>
</evidence>
<reference evidence="12 13" key="1">
    <citation type="submission" date="2019-07" db="EMBL/GenBank/DDBJ databases">
        <title>Finished genome of Venturia effusa.</title>
        <authorList>
            <person name="Young C.A."/>
            <person name="Cox M.P."/>
            <person name="Ganley A.R.D."/>
            <person name="David W.J."/>
        </authorList>
    </citation>
    <scope>NUCLEOTIDE SEQUENCE [LARGE SCALE GENOMIC DNA]</scope>
    <source>
        <strain evidence="13">albino</strain>
    </source>
</reference>
<dbReference type="GO" id="GO:0031505">
    <property type="term" value="P:fungal-type cell wall organization"/>
    <property type="evidence" value="ECO:0007669"/>
    <property type="project" value="TreeGrafter"/>
</dbReference>
<dbReference type="SUPFAM" id="SSF51445">
    <property type="entry name" value="(Trans)glycosidases"/>
    <property type="match status" value="1"/>
</dbReference>
<gene>
    <name evidence="12" type="primary">GEL1</name>
    <name evidence="12" type="ORF">FKW77_002004</name>
</gene>
<evidence type="ECO:0000256" key="5">
    <source>
        <dbReference type="ARBA" id="ARBA00022729"/>
    </source>
</evidence>
<dbReference type="FunFam" id="3.20.20.80:FF:000032">
    <property type="entry name" value="1,3-beta-glucanosyltransferase"/>
    <property type="match status" value="1"/>
</dbReference>
<evidence type="ECO:0000256" key="6">
    <source>
        <dbReference type="ARBA" id="ARBA00023136"/>
    </source>
</evidence>
<protein>
    <recommendedName>
        <fullName evidence="9">1,3-beta-glucanosyltransferase</fullName>
        <ecNumber evidence="9">2.4.1.-</ecNumber>
    </recommendedName>
</protein>
<feature type="chain" id="PRO_5022251206" description="1,3-beta-glucanosyltransferase" evidence="9">
    <location>
        <begin position="20"/>
        <end position="459"/>
    </location>
</feature>